<keyword evidence="3" id="KW-1185">Reference proteome</keyword>
<evidence type="ECO:0000313" key="2">
    <source>
        <dbReference type="EMBL" id="WQQ27168.1"/>
    </source>
</evidence>
<feature type="compositionally biased region" description="Basic and acidic residues" evidence="1">
    <location>
        <begin position="1"/>
        <end position="15"/>
    </location>
</feature>
<dbReference type="Proteomes" id="UP001327225">
    <property type="component" value="Chromosome"/>
</dbReference>
<dbReference type="EMBL" id="CP141059">
    <property type="protein sequence ID" value="WQQ27168.1"/>
    <property type="molecule type" value="Genomic_DNA"/>
</dbReference>
<name>A0ABZ0ZSE2_9ACTN</name>
<gene>
    <name evidence="2" type="ORF">SHK19_02830</name>
</gene>
<sequence>MRREAVDGAGDHVDEGSITYSSAPPSFGDHRSRWAVGAPSFYDVDDRPEVAVLVHNLEHGYNILWYDQAVVDDPDALAHVQDIAGDYATLGGPPDPDTAFIAAPWTDEDGAPFPDGAHFALTHWYADPSDRSASRADEVGLTRFCSTISAAIVREWMDAYPLSDAPEGYPDLM</sequence>
<organism evidence="2 3">
    <name type="scientific">Nocardioides bizhenqiangii</name>
    <dbReference type="NCBI Taxonomy" id="3095076"/>
    <lineage>
        <taxon>Bacteria</taxon>
        <taxon>Bacillati</taxon>
        <taxon>Actinomycetota</taxon>
        <taxon>Actinomycetes</taxon>
        <taxon>Propionibacteriales</taxon>
        <taxon>Nocardioidaceae</taxon>
        <taxon>Nocardioides</taxon>
    </lineage>
</organism>
<protein>
    <submittedName>
        <fullName evidence="2">DUF3105 domain-containing protein</fullName>
    </submittedName>
</protein>
<reference evidence="3" key="1">
    <citation type="submission" date="2023-12" db="EMBL/GenBank/DDBJ databases">
        <title>Novel species in genus Nocardioides.</title>
        <authorList>
            <person name="Zhou H."/>
        </authorList>
    </citation>
    <scope>NUCLEOTIDE SEQUENCE [LARGE SCALE GENOMIC DNA]</scope>
    <source>
        <strain evidence="3">HM61</strain>
    </source>
</reference>
<feature type="region of interest" description="Disordered" evidence="1">
    <location>
        <begin position="1"/>
        <end position="24"/>
    </location>
</feature>
<proteinExistence type="predicted"/>
<evidence type="ECO:0000313" key="3">
    <source>
        <dbReference type="Proteomes" id="UP001327225"/>
    </source>
</evidence>
<dbReference type="InterPro" id="IPR021454">
    <property type="entry name" value="DUF3105"/>
</dbReference>
<evidence type="ECO:0000256" key="1">
    <source>
        <dbReference type="SAM" id="MobiDB-lite"/>
    </source>
</evidence>
<dbReference type="RefSeq" id="WP_322937778.1">
    <property type="nucleotide sequence ID" value="NZ_CP141059.1"/>
</dbReference>
<dbReference type="Pfam" id="PF11303">
    <property type="entry name" value="DUF3105"/>
    <property type="match status" value="1"/>
</dbReference>
<accession>A0ABZ0ZSE2</accession>